<proteinExistence type="predicted"/>
<organism evidence="1 2">
    <name type="scientific">Lentzea indica</name>
    <dbReference type="NCBI Taxonomy" id="2604800"/>
    <lineage>
        <taxon>Bacteria</taxon>
        <taxon>Bacillati</taxon>
        <taxon>Actinomycetota</taxon>
        <taxon>Actinomycetes</taxon>
        <taxon>Pseudonocardiales</taxon>
        <taxon>Pseudonocardiaceae</taxon>
        <taxon>Lentzea</taxon>
    </lineage>
</organism>
<comment type="caution">
    <text evidence="1">The sequence shown here is derived from an EMBL/GenBank/DDBJ whole genome shotgun (WGS) entry which is preliminary data.</text>
</comment>
<accession>A0ABX1FD39</accession>
<dbReference type="RefSeq" id="WP_167971764.1">
    <property type="nucleotide sequence ID" value="NZ_VSRL01000019.1"/>
</dbReference>
<evidence type="ECO:0000313" key="1">
    <source>
        <dbReference type="EMBL" id="NKE56762.1"/>
    </source>
</evidence>
<dbReference type="Proteomes" id="UP001515943">
    <property type="component" value="Unassembled WGS sequence"/>
</dbReference>
<protein>
    <submittedName>
        <fullName evidence="1">Uncharacterized protein</fullName>
    </submittedName>
</protein>
<evidence type="ECO:0000313" key="2">
    <source>
        <dbReference type="Proteomes" id="UP001515943"/>
    </source>
</evidence>
<keyword evidence="2" id="KW-1185">Reference proteome</keyword>
<reference evidence="1 2" key="1">
    <citation type="submission" date="2019-08" db="EMBL/GenBank/DDBJ databases">
        <title>Lentzea from Indian Himalayas.</title>
        <authorList>
            <person name="Mandal S."/>
            <person name="Mallick Gupta A."/>
            <person name="Maiti P.K."/>
            <person name="Sarkar J."/>
            <person name="Mandal S."/>
        </authorList>
    </citation>
    <scope>NUCLEOTIDE SEQUENCE [LARGE SCALE GENOMIC DNA]</scope>
    <source>
        <strain evidence="1 2">PSKA42</strain>
    </source>
</reference>
<gene>
    <name evidence="1" type="ORF">FXN61_07915</name>
</gene>
<name>A0ABX1FD39_9PSEU</name>
<sequence length="176" mass="16756">MTADVSGSPVRYALVSSETGDGSPLGMDASEVSSWRGGRSAVGAAGPGGGVHVSLLAGMVSAASDDLPASDDLVPFVAEALDPAECEAGAGEFGAIGLASSATANGLTGASGAVGLAGLTGSTGDTGASAMSGTWSDAGGVDTGISTIGASSVPPSTGSRRDQFGMLHHMRRNAGG</sequence>
<dbReference type="EMBL" id="VSRL01000019">
    <property type="protein sequence ID" value="NKE56762.1"/>
    <property type="molecule type" value="Genomic_DNA"/>
</dbReference>